<keyword evidence="5" id="KW-0663">Pyridoxal phosphate</keyword>
<dbReference type="GO" id="GO:0031071">
    <property type="term" value="F:cysteine desulfurase activity"/>
    <property type="evidence" value="ECO:0007669"/>
    <property type="project" value="UniProtKB-EC"/>
</dbReference>
<dbReference type="GO" id="GO:0030170">
    <property type="term" value="F:pyridoxal phosphate binding"/>
    <property type="evidence" value="ECO:0007669"/>
    <property type="project" value="InterPro"/>
</dbReference>
<evidence type="ECO:0000259" key="8">
    <source>
        <dbReference type="Pfam" id="PF00266"/>
    </source>
</evidence>
<evidence type="ECO:0000256" key="4">
    <source>
        <dbReference type="ARBA" id="ARBA00022679"/>
    </source>
</evidence>
<evidence type="ECO:0000313" key="9">
    <source>
        <dbReference type="EMBL" id="MSR93634.1"/>
    </source>
</evidence>
<dbReference type="PROSITE" id="PS00595">
    <property type="entry name" value="AA_TRANSFER_CLASS_5"/>
    <property type="match status" value="1"/>
</dbReference>
<dbReference type="Gene3D" id="3.40.640.10">
    <property type="entry name" value="Type I PLP-dependent aspartate aminotransferase-like (Major domain)"/>
    <property type="match status" value="1"/>
</dbReference>
<proteinExistence type="inferred from homology"/>
<dbReference type="Pfam" id="PF00266">
    <property type="entry name" value="Aminotran_5"/>
    <property type="match status" value="1"/>
</dbReference>
<dbReference type="GO" id="GO:0006534">
    <property type="term" value="P:cysteine metabolic process"/>
    <property type="evidence" value="ECO:0007669"/>
    <property type="project" value="InterPro"/>
</dbReference>
<dbReference type="Proteomes" id="UP000434409">
    <property type="component" value="Unassembled WGS sequence"/>
</dbReference>
<dbReference type="InterPro" id="IPR020578">
    <property type="entry name" value="Aminotrans_V_PyrdxlP_BS"/>
</dbReference>
<protein>
    <recommendedName>
        <fullName evidence="3">cysteine desulfurase</fullName>
        <ecNumber evidence="3">2.8.1.7</ecNumber>
    </recommendedName>
</protein>
<sequence>MIYFDNAATTMKKPKEVVEAVVNALTSMGNAGRGANEASLSASRLLYDTRERLCRLFGGTSPRQIAFTANSTESLNLAIQGLVRPGDHVITTELEHNSVLRPLYLMESRGAKLTIVRSKENGVLDPAAIEDACREDTKVIVCTHGSNLTGNYVEIQKVGEIARERGICLIVDASQTAGVFPICVEEMKIDVLCFTGHKGLLGPQGTGGLYVREGISIRPLKVGGSGIRTFDRTHPGEMPTALEAGTLNGHGIAGLNAALRYLEREGIHRIREREQSLMWRFYEGIREIPGIKIYGDFTSQNRCPIVTFNIGDYDSADVSDALLTEFGICTRAGGHCAPLMHEALGTKEQGAVRFSFSHENTEEEVDFGIQAVRTLAEEEEE</sequence>
<dbReference type="InterPro" id="IPR015421">
    <property type="entry name" value="PyrdxlP-dep_Trfase_major"/>
</dbReference>
<comment type="cofactor">
    <cofactor evidence="1 7">
        <name>pyridoxal 5'-phosphate</name>
        <dbReference type="ChEBI" id="CHEBI:597326"/>
    </cofactor>
</comment>
<dbReference type="InterPro" id="IPR010970">
    <property type="entry name" value="Cys_dSase_SufS"/>
</dbReference>
<reference evidence="9 10" key="1">
    <citation type="submission" date="2019-08" db="EMBL/GenBank/DDBJ databases">
        <title>In-depth cultivation of the pig gut microbiome towards novel bacterial diversity and tailored functional studies.</title>
        <authorList>
            <person name="Wylensek D."/>
            <person name="Hitch T.C.A."/>
            <person name="Clavel T."/>
        </authorList>
    </citation>
    <scope>NUCLEOTIDE SEQUENCE [LARGE SCALE GENOMIC DNA]</scope>
    <source>
        <strain evidence="9 10">68-1-5</strain>
    </source>
</reference>
<evidence type="ECO:0000313" key="10">
    <source>
        <dbReference type="Proteomes" id="UP000434409"/>
    </source>
</evidence>
<evidence type="ECO:0000256" key="7">
    <source>
        <dbReference type="RuleBase" id="RU004504"/>
    </source>
</evidence>
<evidence type="ECO:0000256" key="5">
    <source>
        <dbReference type="ARBA" id="ARBA00022898"/>
    </source>
</evidence>
<dbReference type="InterPro" id="IPR000192">
    <property type="entry name" value="Aminotrans_V_dom"/>
</dbReference>
<evidence type="ECO:0000256" key="6">
    <source>
        <dbReference type="ARBA" id="ARBA00050776"/>
    </source>
</evidence>
<dbReference type="InterPro" id="IPR016454">
    <property type="entry name" value="Cysteine_dSase"/>
</dbReference>
<keyword evidence="10" id="KW-1185">Reference proteome</keyword>
<dbReference type="NCBIfam" id="TIGR01977">
    <property type="entry name" value="am_tr_V_EF2568"/>
    <property type="match status" value="1"/>
</dbReference>
<dbReference type="PANTHER" id="PTHR43586">
    <property type="entry name" value="CYSTEINE DESULFURASE"/>
    <property type="match status" value="1"/>
</dbReference>
<evidence type="ECO:0000256" key="1">
    <source>
        <dbReference type="ARBA" id="ARBA00001933"/>
    </source>
</evidence>
<evidence type="ECO:0000256" key="2">
    <source>
        <dbReference type="ARBA" id="ARBA00010447"/>
    </source>
</evidence>
<dbReference type="InterPro" id="IPR010969">
    <property type="entry name" value="Cys_dSase-rel_unknwn_funct"/>
</dbReference>
<evidence type="ECO:0000256" key="3">
    <source>
        <dbReference type="ARBA" id="ARBA00012239"/>
    </source>
</evidence>
<dbReference type="Gene3D" id="3.90.1150.10">
    <property type="entry name" value="Aspartate Aminotransferase, domain 1"/>
    <property type="match status" value="1"/>
</dbReference>
<dbReference type="InterPro" id="IPR015424">
    <property type="entry name" value="PyrdxlP-dep_Trfase"/>
</dbReference>
<dbReference type="GO" id="GO:0008483">
    <property type="term" value="F:transaminase activity"/>
    <property type="evidence" value="ECO:0007669"/>
    <property type="project" value="UniProtKB-KW"/>
</dbReference>
<dbReference type="PIRSF" id="PIRSF005572">
    <property type="entry name" value="NifS"/>
    <property type="match status" value="1"/>
</dbReference>
<keyword evidence="4 9" id="KW-0808">Transferase</keyword>
<dbReference type="CDD" id="cd06453">
    <property type="entry name" value="SufS_like"/>
    <property type="match status" value="1"/>
</dbReference>
<comment type="catalytic activity">
    <reaction evidence="6">
        <text>(sulfur carrier)-H + L-cysteine = (sulfur carrier)-SH + L-alanine</text>
        <dbReference type="Rhea" id="RHEA:43892"/>
        <dbReference type="Rhea" id="RHEA-COMP:14737"/>
        <dbReference type="Rhea" id="RHEA-COMP:14739"/>
        <dbReference type="ChEBI" id="CHEBI:29917"/>
        <dbReference type="ChEBI" id="CHEBI:35235"/>
        <dbReference type="ChEBI" id="CHEBI:57972"/>
        <dbReference type="ChEBI" id="CHEBI:64428"/>
        <dbReference type="EC" id="2.8.1.7"/>
    </reaction>
</comment>
<name>A0A6N7USL5_9FIRM</name>
<gene>
    <name evidence="9" type="ORF">FYJ34_04995</name>
</gene>
<dbReference type="InterPro" id="IPR015422">
    <property type="entry name" value="PyrdxlP-dep_Trfase_small"/>
</dbReference>
<dbReference type="EC" id="2.8.1.7" evidence="3"/>
<dbReference type="RefSeq" id="WP_330582534.1">
    <property type="nucleotide sequence ID" value="NZ_VULY01000018.1"/>
</dbReference>
<keyword evidence="9" id="KW-0032">Aminotransferase</keyword>
<dbReference type="AlphaFoldDB" id="A0A6N7USL5"/>
<comment type="similarity">
    <text evidence="2">Belongs to the class-V pyridoxal-phosphate-dependent aminotransferase family. Csd subfamily.</text>
</comment>
<dbReference type="PANTHER" id="PTHR43586:SF4">
    <property type="entry name" value="ISOPENICILLIN N EPIMERASE"/>
    <property type="match status" value="1"/>
</dbReference>
<comment type="caution">
    <text evidence="9">The sequence shown here is derived from an EMBL/GenBank/DDBJ whole genome shotgun (WGS) entry which is preliminary data.</text>
</comment>
<accession>A0A6N7USL5</accession>
<dbReference type="EMBL" id="VULY01000018">
    <property type="protein sequence ID" value="MSR93634.1"/>
    <property type="molecule type" value="Genomic_DNA"/>
</dbReference>
<dbReference type="SUPFAM" id="SSF53383">
    <property type="entry name" value="PLP-dependent transferases"/>
    <property type="match status" value="1"/>
</dbReference>
<feature type="domain" description="Aminotransferase class V" evidence="8">
    <location>
        <begin position="2"/>
        <end position="366"/>
    </location>
</feature>
<organism evidence="9 10">
    <name type="scientific">Suipraeoptans intestinalis</name>
    <dbReference type="NCBI Taxonomy" id="2606628"/>
    <lineage>
        <taxon>Bacteria</taxon>
        <taxon>Bacillati</taxon>
        <taxon>Bacillota</taxon>
        <taxon>Clostridia</taxon>
        <taxon>Lachnospirales</taxon>
        <taxon>Lachnospiraceae</taxon>
        <taxon>Suipraeoptans</taxon>
    </lineage>
</organism>